<dbReference type="Pfam" id="PF00892">
    <property type="entry name" value="EamA"/>
    <property type="match status" value="2"/>
</dbReference>
<accession>A0A8I1M6A9</accession>
<feature type="transmembrane region" description="Helical" evidence="6">
    <location>
        <begin position="217"/>
        <end position="239"/>
    </location>
</feature>
<organism evidence="8 11">
    <name type="scientific">Thalassospira povalilytica</name>
    <dbReference type="NCBI Taxonomy" id="732237"/>
    <lineage>
        <taxon>Bacteria</taxon>
        <taxon>Pseudomonadati</taxon>
        <taxon>Pseudomonadota</taxon>
        <taxon>Alphaproteobacteria</taxon>
        <taxon>Rhodospirillales</taxon>
        <taxon>Thalassospiraceae</taxon>
        <taxon>Thalassospira</taxon>
    </lineage>
</organism>
<feature type="domain" description="EamA" evidence="7">
    <location>
        <begin position="156"/>
        <end position="290"/>
    </location>
</feature>
<feature type="transmembrane region" description="Helical" evidence="6">
    <location>
        <begin position="186"/>
        <end position="205"/>
    </location>
</feature>
<gene>
    <name evidence="9" type="ORF">CU041_00800</name>
    <name evidence="8" type="ORF">JF547_04490</name>
</gene>
<keyword evidence="5 6" id="KW-0472">Membrane</keyword>
<name>A0A8I1M6A9_9PROT</name>
<sequence>MSATNHPAFGRIMPFVFVFLWSTGFVGAKFGLPYADPFVFLFVRFAIVILLMVPVVMLMKARWPSSWREASHIGTAGVLVHGIYLGGVFWAIDTGLPSGLAALIVGLQPVVTASVVGSLLGERVSMRQWGGLVLGLVGVALVLVPKIGDGIGITPFGIGLAVMALLGMTAGTLYQKRFCTGMDLMSGTVIQYVAAAAFVGVVALFKDELTVEWSMNFILAMAWLVLVLSIGAIMLLMVLIKQGEATRVASMFYLVPPTAAFFAWVLFDEHLGALGFAGFGVAALGVALVIMKR</sequence>
<dbReference type="GO" id="GO:0016020">
    <property type="term" value="C:membrane"/>
    <property type="evidence" value="ECO:0007669"/>
    <property type="project" value="UniProtKB-SubCell"/>
</dbReference>
<dbReference type="AlphaFoldDB" id="A0A8I1M6A9"/>
<dbReference type="RefSeq" id="WP_101245369.1">
    <property type="nucleotide sequence ID" value="NZ_JAEKJW010000001.1"/>
</dbReference>
<comment type="caution">
    <text evidence="8">The sequence shown here is derived from an EMBL/GenBank/DDBJ whole genome shotgun (WGS) entry which is preliminary data.</text>
</comment>
<protein>
    <submittedName>
        <fullName evidence="8">DMT family transporter</fullName>
    </submittedName>
    <submittedName>
        <fullName evidence="9">EamA family transporter</fullName>
    </submittedName>
</protein>
<evidence type="ECO:0000256" key="6">
    <source>
        <dbReference type="SAM" id="Phobius"/>
    </source>
</evidence>
<evidence type="ECO:0000313" key="10">
    <source>
        <dbReference type="Proteomes" id="UP000233365"/>
    </source>
</evidence>
<dbReference type="SUPFAM" id="SSF103481">
    <property type="entry name" value="Multidrug resistance efflux transporter EmrE"/>
    <property type="match status" value="2"/>
</dbReference>
<evidence type="ECO:0000256" key="1">
    <source>
        <dbReference type="ARBA" id="ARBA00004141"/>
    </source>
</evidence>
<feature type="transmembrane region" description="Helical" evidence="6">
    <location>
        <begin position="251"/>
        <end position="267"/>
    </location>
</feature>
<feature type="domain" description="EamA" evidence="7">
    <location>
        <begin position="11"/>
        <end position="143"/>
    </location>
</feature>
<evidence type="ECO:0000313" key="11">
    <source>
        <dbReference type="Proteomes" id="UP000664405"/>
    </source>
</evidence>
<dbReference type="EMBL" id="PGTS01000001">
    <property type="protein sequence ID" value="PKR52188.1"/>
    <property type="molecule type" value="Genomic_DNA"/>
</dbReference>
<evidence type="ECO:0000259" key="7">
    <source>
        <dbReference type="Pfam" id="PF00892"/>
    </source>
</evidence>
<evidence type="ECO:0000256" key="2">
    <source>
        <dbReference type="ARBA" id="ARBA00007362"/>
    </source>
</evidence>
<dbReference type="Proteomes" id="UP000233365">
    <property type="component" value="Unassembled WGS sequence"/>
</dbReference>
<evidence type="ECO:0000313" key="9">
    <source>
        <dbReference type="EMBL" id="PKR52188.1"/>
    </source>
</evidence>
<dbReference type="PANTHER" id="PTHR32322">
    <property type="entry name" value="INNER MEMBRANE TRANSPORTER"/>
    <property type="match status" value="1"/>
</dbReference>
<dbReference type="Gene3D" id="1.10.3730.20">
    <property type="match status" value="1"/>
</dbReference>
<proteinExistence type="inferred from homology"/>
<evidence type="ECO:0000256" key="5">
    <source>
        <dbReference type="ARBA" id="ARBA00023136"/>
    </source>
</evidence>
<comment type="subcellular location">
    <subcellularLocation>
        <location evidence="1">Membrane</location>
        <topology evidence="1">Multi-pass membrane protein</topology>
    </subcellularLocation>
</comment>
<keyword evidence="4 6" id="KW-1133">Transmembrane helix</keyword>
<evidence type="ECO:0000256" key="4">
    <source>
        <dbReference type="ARBA" id="ARBA00022989"/>
    </source>
</evidence>
<dbReference type="PANTHER" id="PTHR32322:SF2">
    <property type="entry name" value="EAMA DOMAIN-CONTAINING PROTEIN"/>
    <property type="match status" value="1"/>
</dbReference>
<feature type="transmembrane region" description="Helical" evidence="6">
    <location>
        <begin position="70"/>
        <end position="92"/>
    </location>
</feature>
<reference evidence="8" key="2">
    <citation type="submission" date="2020-12" db="EMBL/GenBank/DDBJ databases">
        <title>Oil enriched cultivation method for isolating marine PHA-producing bacteria.</title>
        <authorList>
            <person name="Zheng W."/>
            <person name="Yu S."/>
            <person name="Huang Y."/>
        </authorList>
    </citation>
    <scope>NUCLEOTIDE SEQUENCE</scope>
    <source>
        <strain evidence="8">SY-2-3</strain>
    </source>
</reference>
<feature type="transmembrane region" description="Helical" evidence="6">
    <location>
        <begin position="153"/>
        <end position="174"/>
    </location>
</feature>
<reference evidence="9 10" key="1">
    <citation type="submission" date="2017-11" db="EMBL/GenBank/DDBJ databases">
        <title>Biodiversity and function of Thalassospira species in the particle-attached aromatic-hydrocarbon-degrading consortia from the surface seawater of the China South Sea.</title>
        <authorList>
            <person name="Dong C."/>
            <person name="Liu R."/>
            <person name="Shao Z."/>
        </authorList>
    </citation>
    <scope>NUCLEOTIDE SEQUENCE [LARGE SCALE GENOMIC DNA]</scope>
    <source>
        <strain evidence="9 10">139Z-12</strain>
    </source>
</reference>
<comment type="similarity">
    <text evidence="2">Belongs to the EamA transporter family.</text>
</comment>
<feature type="transmembrane region" description="Helical" evidence="6">
    <location>
        <begin position="12"/>
        <end position="32"/>
    </location>
</feature>
<evidence type="ECO:0000313" key="8">
    <source>
        <dbReference type="EMBL" id="MBN8195720.1"/>
    </source>
</evidence>
<dbReference type="InterPro" id="IPR037185">
    <property type="entry name" value="EmrE-like"/>
</dbReference>
<dbReference type="EMBL" id="JAEKJW010000001">
    <property type="protein sequence ID" value="MBN8195720.1"/>
    <property type="molecule type" value="Genomic_DNA"/>
</dbReference>
<dbReference type="Proteomes" id="UP000664405">
    <property type="component" value="Unassembled WGS sequence"/>
</dbReference>
<dbReference type="InterPro" id="IPR050638">
    <property type="entry name" value="AA-Vitamin_Transporters"/>
</dbReference>
<feature type="transmembrane region" description="Helical" evidence="6">
    <location>
        <begin position="38"/>
        <end position="58"/>
    </location>
</feature>
<feature type="transmembrane region" description="Helical" evidence="6">
    <location>
        <begin position="129"/>
        <end position="147"/>
    </location>
</feature>
<evidence type="ECO:0000256" key="3">
    <source>
        <dbReference type="ARBA" id="ARBA00022692"/>
    </source>
</evidence>
<keyword evidence="3 6" id="KW-0812">Transmembrane</keyword>
<dbReference type="InterPro" id="IPR000620">
    <property type="entry name" value="EamA_dom"/>
</dbReference>
<keyword evidence="10" id="KW-1185">Reference proteome</keyword>
<feature type="transmembrane region" description="Helical" evidence="6">
    <location>
        <begin position="98"/>
        <end position="120"/>
    </location>
</feature>
<feature type="transmembrane region" description="Helical" evidence="6">
    <location>
        <begin position="273"/>
        <end position="291"/>
    </location>
</feature>